<proteinExistence type="predicted"/>
<dbReference type="AlphaFoldDB" id="A0A1X2IKT8"/>
<accession>A0A1X2IKT8</accession>
<feature type="transmembrane region" description="Helical" evidence="1">
    <location>
        <begin position="85"/>
        <end position="104"/>
    </location>
</feature>
<feature type="transmembrane region" description="Helical" evidence="1">
    <location>
        <begin position="125"/>
        <end position="148"/>
    </location>
</feature>
<evidence type="ECO:0000313" key="2">
    <source>
        <dbReference type="EMBL" id="ORZ18156.1"/>
    </source>
</evidence>
<keyword evidence="1" id="KW-0812">Transmembrane</keyword>
<evidence type="ECO:0000256" key="1">
    <source>
        <dbReference type="SAM" id="Phobius"/>
    </source>
</evidence>
<organism evidence="2 3">
    <name type="scientific">Absidia repens</name>
    <dbReference type="NCBI Taxonomy" id="90262"/>
    <lineage>
        <taxon>Eukaryota</taxon>
        <taxon>Fungi</taxon>
        <taxon>Fungi incertae sedis</taxon>
        <taxon>Mucoromycota</taxon>
        <taxon>Mucoromycotina</taxon>
        <taxon>Mucoromycetes</taxon>
        <taxon>Mucorales</taxon>
        <taxon>Cunninghamellaceae</taxon>
        <taxon>Absidia</taxon>
    </lineage>
</organism>
<reference evidence="2 3" key="1">
    <citation type="submission" date="2016-07" db="EMBL/GenBank/DDBJ databases">
        <title>Pervasive Adenine N6-methylation of Active Genes in Fungi.</title>
        <authorList>
            <consortium name="DOE Joint Genome Institute"/>
            <person name="Mondo S.J."/>
            <person name="Dannebaum R.O."/>
            <person name="Kuo R.C."/>
            <person name="Labutti K."/>
            <person name="Haridas S."/>
            <person name="Kuo A."/>
            <person name="Salamov A."/>
            <person name="Ahrendt S.R."/>
            <person name="Lipzen A."/>
            <person name="Sullivan W."/>
            <person name="Andreopoulos W.B."/>
            <person name="Clum A."/>
            <person name="Lindquist E."/>
            <person name="Daum C."/>
            <person name="Ramamoorthy G.K."/>
            <person name="Gryganskyi A."/>
            <person name="Culley D."/>
            <person name="Magnuson J.K."/>
            <person name="James T.Y."/>
            <person name="O'Malley M.A."/>
            <person name="Stajich J.E."/>
            <person name="Spatafora J.W."/>
            <person name="Visel A."/>
            <person name="Grigoriev I.V."/>
        </authorList>
    </citation>
    <scope>NUCLEOTIDE SEQUENCE [LARGE SCALE GENOMIC DNA]</scope>
    <source>
        <strain evidence="2 3">NRRL 1336</strain>
    </source>
</reference>
<dbReference type="EMBL" id="MCGE01000009">
    <property type="protein sequence ID" value="ORZ18156.1"/>
    <property type="molecule type" value="Genomic_DNA"/>
</dbReference>
<evidence type="ECO:0000313" key="3">
    <source>
        <dbReference type="Proteomes" id="UP000193560"/>
    </source>
</evidence>
<gene>
    <name evidence="2" type="ORF">BCR42DRAFT_413263</name>
</gene>
<protein>
    <submittedName>
        <fullName evidence="2">Uncharacterized protein</fullName>
    </submittedName>
</protein>
<dbReference type="Proteomes" id="UP000193560">
    <property type="component" value="Unassembled WGS sequence"/>
</dbReference>
<keyword evidence="3" id="KW-1185">Reference proteome</keyword>
<feature type="transmembrane region" description="Helical" evidence="1">
    <location>
        <begin position="53"/>
        <end position="73"/>
    </location>
</feature>
<comment type="caution">
    <text evidence="2">The sequence shown here is derived from an EMBL/GenBank/DDBJ whole genome shotgun (WGS) entry which is preliminary data.</text>
</comment>
<keyword evidence="1" id="KW-0472">Membrane</keyword>
<feature type="transmembrane region" description="Helical" evidence="1">
    <location>
        <begin position="20"/>
        <end position="41"/>
    </location>
</feature>
<keyword evidence="1" id="KW-1133">Transmembrane helix</keyword>
<sequence>MVITTRSIPSVKLPMMLVMFLPLLLPSLLVNLMVSLLVMVITTRSIPSVKLPMMLVMSLLLPLLPSLPALPILPVNPLVTTTRKIMTNVNLLPMSLPSLLVLVLRKPLLIMRPRSVEKNTMVVKVVELASNSLVSPPLPALSLIYIFFSPSPFPFSLYC</sequence>
<name>A0A1X2IKT8_9FUNG</name>